<reference evidence="1" key="2">
    <citation type="journal article" date="2020" name="Nat. Commun.">
        <title>Large-scale genome sequencing of mycorrhizal fungi provides insights into the early evolution of symbiotic traits.</title>
        <authorList>
            <person name="Miyauchi S."/>
            <person name="Kiss E."/>
            <person name="Kuo A."/>
            <person name="Drula E."/>
            <person name="Kohler A."/>
            <person name="Sanchez-Garcia M."/>
            <person name="Morin E."/>
            <person name="Andreopoulos B."/>
            <person name="Barry K.W."/>
            <person name="Bonito G."/>
            <person name="Buee M."/>
            <person name="Carver A."/>
            <person name="Chen C."/>
            <person name="Cichocki N."/>
            <person name="Clum A."/>
            <person name="Culley D."/>
            <person name="Crous P.W."/>
            <person name="Fauchery L."/>
            <person name="Girlanda M."/>
            <person name="Hayes R.D."/>
            <person name="Keri Z."/>
            <person name="LaButti K."/>
            <person name="Lipzen A."/>
            <person name="Lombard V."/>
            <person name="Magnuson J."/>
            <person name="Maillard F."/>
            <person name="Murat C."/>
            <person name="Nolan M."/>
            <person name="Ohm R.A."/>
            <person name="Pangilinan J."/>
            <person name="Pereira M.F."/>
            <person name="Perotto S."/>
            <person name="Peter M."/>
            <person name="Pfister S."/>
            <person name="Riley R."/>
            <person name="Sitrit Y."/>
            <person name="Stielow J.B."/>
            <person name="Szollosi G."/>
            <person name="Zifcakova L."/>
            <person name="Stursova M."/>
            <person name="Spatafora J.W."/>
            <person name="Tedersoo L."/>
            <person name="Vaario L.M."/>
            <person name="Yamada A."/>
            <person name="Yan M."/>
            <person name="Wang P."/>
            <person name="Xu J."/>
            <person name="Bruns T."/>
            <person name="Baldrian P."/>
            <person name="Vilgalys R."/>
            <person name="Dunand C."/>
            <person name="Henrissat B."/>
            <person name="Grigoriev I.V."/>
            <person name="Hibbett D."/>
            <person name="Nagy L.G."/>
            <person name="Martin F.M."/>
        </authorList>
    </citation>
    <scope>NUCLEOTIDE SEQUENCE</scope>
    <source>
        <strain evidence="1">P2</strain>
    </source>
</reference>
<proteinExistence type="predicted"/>
<reference evidence="1" key="1">
    <citation type="submission" date="2019-10" db="EMBL/GenBank/DDBJ databases">
        <authorList>
            <consortium name="DOE Joint Genome Institute"/>
            <person name="Kuo A."/>
            <person name="Miyauchi S."/>
            <person name="Kiss E."/>
            <person name="Drula E."/>
            <person name="Kohler A."/>
            <person name="Sanchez-Garcia M."/>
            <person name="Andreopoulos B."/>
            <person name="Barry K.W."/>
            <person name="Bonito G."/>
            <person name="Buee M."/>
            <person name="Carver A."/>
            <person name="Chen C."/>
            <person name="Cichocki N."/>
            <person name="Clum A."/>
            <person name="Culley D."/>
            <person name="Crous P.W."/>
            <person name="Fauchery L."/>
            <person name="Girlanda M."/>
            <person name="Hayes R."/>
            <person name="Keri Z."/>
            <person name="Labutti K."/>
            <person name="Lipzen A."/>
            <person name="Lombard V."/>
            <person name="Magnuson J."/>
            <person name="Maillard F."/>
            <person name="Morin E."/>
            <person name="Murat C."/>
            <person name="Nolan M."/>
            <person name="Ohm R."/>
            <person name="Pangilinan J."/>
            <person name="Pereira M."/>
            <person name="Perotto S."/>
            <person name="Peter M."/>
            <person name="Riley R."/>
            <person name="Sitrit Y."/>
            <person name="Stielow B."/>
            <person name="Szollosi G."/>
            <person name="Zifcakova L."/>
            <person name="Stursova M."/>
            <person name="Spatafora J.W."/>
            <person name="Tedersoo L."/>
            <person name="Vaario L.-M."/>
            <person name="Yamada A."/>
            <person name="Yan M."/>
            <person name="Wang P."/>
            <person name="Xu J."/>
            <person name="Bruns T."/>
            <person name="Baldrian P."/>
            <person name="Vilgalys R."/>
            <person name="Henrissat B."/>
            <person name="Grigoriev I.V."/>
            <person name="Hibbett D."/>
            <person name="Nagy L.G."/>
            <person name="Martin F.M."/>
        </authorList>
    </citation>
    <scope>NUCLEOTIDE SEQUENCE</scope>
    <source>
        <strain evidence="1">P2</strain>
    </source>
</reference>
<evidence type="ECO:0000313" key="1">
    <source>
        <dbReference type="EMBL" id="KAF9652841.1"/>
    </source>
</evidence>
<dbReference type="Proteomes" id="UP000886501">
    <property type="component" value="Unassembled WGS sequence"/>
</dbReference>
<dbReference type="EMBL" id="MU117966">
    <property type="protein sequence ID" value="KAF9652841.1"/>
    <property type="molecule type" value="Genomic_DNA"/>
</dbReference>
<organism evidence="1 2">
    <name type="scientific">Thelephora ganbajun</name>
    <name type="common">Ganba fungus</name>
    <dbReference type="NCBI Taxonomy" id="370292"/>
    <lineage>
        <taxon>Eukaryota</taxon>
        <taxon>Fungi</taxon>
        <taxon>Dikarya</taxon>
        <taxon>Basidiomycota</taxon>
        <taxon>Agaricomycotina</taxon>
        <taxon>Agaricomycetes</taxon>
        <taxon>Thelephorales</taxon>
        <taxon>Thelephoraceae</taxon>
        <taxon>Thelephora</taxon>
    </lineage>
</organism>
<name>A0ACB6ZTT8_THEGA</name>
<accession>A0ACB6ZTT8</accession>
<evidence type="ECO:0000313" key="2">
    <source>
        <dbReference type="Proteomes" id="UP000886501"/>
    </source>
</evidence>
<comment type="caution">
    <text evidence="1">The sequence shown here is derived from an EMBL/GenBank/DDBJ whole genome shotgun (WGS) entry which is preliminary data.</text>
</comment>
<sequence>MPPSLRKLRLGFTCLSIVLNALCAGGVLTFPLMSPALATRMKFTQPQLTSIVLAGIVGQYPAAPLIGKLVDYYGPWLCSLIASVLFTSTFSLSAWTYALTPQGLDHPSSLSFGILVTCFCLAGLAQACSFFSLLFAATKNFPSLIGIASGTSMVMFGLSPLFLSFFATNIFTDSQSGLDLAHYLTFLALVGGTVNLFGACVLTVPDSHVVLETIDEASQASIDETTSLLSGPRKCDGEVHVIAVREPDEVSLADLIKDPYFWILFVFMSLTVGCTEMVQSNIGTITLSLPPVSSAVSEVLPEVTIATQVRLFAIANTVSRLLSGTFADILSPVARYLPSGMYCFTKKQRLSRVLFLSFSAVVLTFSFAWTEVAVRTQRAIWVLSIGAGLVNGSVFNIVPGILSSIWGIQNLGRNFGVLVLSPLLGTPLFSLLYSYVAASHTDSGICEGVHCWRLTFWVNAGCAIIALALSLLLWSRWKDRV</sequence>
<gene>
    <name evidence="1" type="ORF">BDM02DRAFT_3153414</name>
</gene>
<keyword evidence="2" id="KW-1185">Reference proteome</keyword>
<protein>
    <submittedName>
        <fullName evidence="1">MFS general substrate transporter</fullName>
    </submittedName>
</protein>